<organism evidence="1 2">
    <name type="scientific">Eumeta variegata</name>
    <name type="common">Bagworm moth</name>
    <name type="synonym">Eumeta japonica</name>
    <dbReference type="NCBI Taxonomy" id="151549"/>
    <lineage>
        <taxon>Eukaryota</taxon>
        <taxon>Metazoa</taxon>
        <taxon>Ecdysozoa</taxon>
        <taxon>Arthropoda</taxon>
        <taxon>Hexapoda</taxon>
        <taxon>Insecta</taxon>
        <taxon>Pterygota</taxon>
        <taxon>Neoptera</taxon>
        <taxon>Endopterygota</taxon>
        <taxon>Lepidoptera</taxon>
        <taxon>Glossata</taxon>
        <taxon>Ditrysia</taxon>
        <taxon>Tineoidea</taxon>
        <taxon>Psychidae</taxon>
        <taxon>Oiketicinae</taxon>
        <taxon>Eumeta</taxon>
    </lineage>
</organism>
<dbReference type="AlphaFoldDB" id="A0A4C1XBD4"/>
<evidence type="ECO:0000313" key="2">
    <source>
        <dbReference type="Proteomes" id="UP000299102"/>
    </source>
</evidence>
<reference evidence="1 2" key="1">
    <citation type="journal article" date="2019" name="Commun. Biol.">
        <title>The bagworm genome reveals a unique fibroin gene that provides high tensile strength.</title>
        <authorList>
            <person name="Kono N."/>
            <person name="Nakamura H."/>
            <person name="Ohtoshi R."/>
            <person name="Tomita M."/>
            <person name="Numata K."/>
            <person name="Arakawa K."/>
        </authorList>
    </citation>
    <scope>NUCLEOTIDE SEQUENCE [LARGE SCALE GENOMIC DNA]</scope>
</reference>
<comment type="caution">
    <text evidence="1">The sequence shown here is derived from an EMBL/GenBank/DDBJ whole genome shotgun (WGS) entry which is preliminary data.</text>
</comment>
<sequence length="146" mass="16070">MEGHGKTKKISKEKNLRRIYEELRKEDYILSGILTAGGHNFRNSCTVSADSDTSGPWPVDYLCTTKAVVPADGARSADAPVRDVPTLDERDYSITLHCDFIDLGTYGSKKQDRELTTGIRLQQISVGPRPEACAADHFSLVLLALC</sequence>
<protein>
    <submittedName>
        <fullName evidence="1">Uncharacterized protein</fullName>
    </submittedName>
</protein>
<accession>A0A4C1XBD4</accession>
<proteinExistence type="predicted"/>
<dbReference type="Proteomes" id="UP000299102">
    <property type="component" value="Unassembled WGS sequence"/>
</dbReference>
<evidence type="ECO:0000313" key="1">
    <source>
        <dbReference type="EMBL" id="GBP59724.1"/>
    </source>
</evidence>
<keyword evidence="2" id="KW-1185">Reference proteome</keyword>
<name>A0A4C1XBD4_EUMVA</name>
<gene>
    <name evidence="1" type="ORF">EVAR_36509_1</name>
</gene>
<dbReference type="EMBL" id="BGZK01000769">
    <property type="protein sequence ID" value="GBP59724.1"/>
    <property type="molecule type" value="Genomic_DNA"/>
</dbReference>